<evidence type="ECO:0000256" key="1">
    <source>
        <dbReference type="ARBA" id="ARBA00004496"/>
    </source>
</evidence>
<keyword evidence="11 18" id="KW-0573">Peptidoglycan synthesis</keyword>
<evidence type="ECO:0000256" key="3">
    <source>
        <dbReference type="ARBA" id="ARBA00007947"/>
    </source>
</evidence>
<dbReference type="PANTHER" id="PTHR43584:SF3">
    <property type="entry name" value="BIFUNCTIONAL PROTEIN GLMU"/>
    <property type="match status" value="1"/>
</dbReference>
<evidence type="ECO:0000256" key="14">
    <source>
        <dbReference type="ARBA" id="ARBA00023316"/>
    </source>
</evidence>
<keyword evidence="21" id="KW-1185">Reference proteome</keyword>
<keyword evidence="9 18" id="KW-0460">Magnesium</keyword>
<sequence length="456" mass="48632">MSGQLAAIVLAAGKGTRMRSTLPKVLHPLAGSTILERVLAALGELALAECFIVVGQGADLVRGRIARPGVQFVEQTEQRGTGHAVQQVIPHLEGFEGEVLVLNGDAPLLRPSTVAHLVEKHRSFGADATILAARIADPGGYGRVFLGAEGRVRQVIEDRDCTEEQRRNDLINGGVYCFRWPALSAVLPALSAANDQGELYLPDALPMLTHVRAVAVEDPQEIFGINDRVQLAQASRILNERALVRLMLSGVTIVDPLRVTIDETVEIEPDVVIEPETHLRGATRIASGCRIGPGALLEDTVVGTGTEILYSVLRRSRVGAHSTVGPYSHLRSGADVGSHCRVGNFVEIKNATIGDHTNAAHLSYVGDARVGERVNFGAGTIVVNYDGKHKHHTEIGDGVRTGANSCLVAPLKLGDGVTVAAGSTVTEDVPSGLVIARSRQVVKPNWQPPYERTEEG</sequence>
<accession>A0ABY3PP57</accession>
<name>A0ABY3PP57_9CYAN</name>
<dbReference type="InterPro" id="IPR029044">
    <property type="entry name" value="Nucleotide-diphossugar_trans"/>
</dbReference>
<feature type="region of interest" description="Linker" evidence="18">
    <location>
        <begin position="229"/>
        <end position="249"/>
    </location>
</feature>
<evidence type="ECO:0000256" key="13">
    <source>
        <dbReference type="ARBA" id="ARBA00023315"/>
    </source>
</evidence>
<feature type="binding site" evidence="18">
    <location>
        <position position="226"/>
    </location>
    <ligand>
        <name>UDP-N-acetyl-alpha-D-glucosamine</name>
        <dbReference type="ChEBI" id="CHEBI:57705"/>
    </ligand>
</feature>
<comment type="function">
    <text evidence="17 18">Catalyzes the last two sequential reactions in the de novo biosynthetic pathway for UDP-N-acetylglucosamine (UDP-GlcNAc). The C-terminal domain catalyzes the transfer of acetyl group from acetyl coenzyme A to glucosamine-1-phosphate (GlcN-1-P) to produce N-acetylglucosamine-1-phosphate (GlcNAc-1-P), which is converted into UDP-GlcNAc by the transfer of uridine 5-monophosphate (from uridine 5-triphosphate), a reaction catalyzed by the N-terminal domain.</text>
</comment>
<keyword evidence="6 18" id="KW-0548">Nucleotidyltransferase</keyword>
<comment type="subcellular location">
    <subcellularLocation>
        <location evidence="1 18">Cytoplasm</location>
    </subcellularLocation>
</comment>
<dbReference type="SUPFAM" id="SSF53448">
    <property type="entry name" value="Nucleotide-diphospho-sugar transferases"/>
    <property type="match status" value="1"/>
</dbReference>
<dbReference type="Gene3D" id="3.90.550.10">
    <property type="entry name" value="Spore Coat Polysaccharide Biosynthesis Protein SpsA, Chain A"/>
    <property type="match status" value="1"/>
</dbReference>
<comment type="caution">
    <text evidence="18">Lacks conserved residue(s) required for the propagation of feature annotation.</text>
</comment>
<evidence type="ECO:0000256" key="4">
    <source>
        <dbReference type="ARBA" id="ARBA00022490"/>
    </source>
</evidence>
<keyword evidence="13 18" id="KW-0012">Acyltransferase</keyword>
<comment type="catalytic activity">
    <reaction evidence="15 18">
        <text>alpha-D-glucosamine 1-phosphate + acetyl-CoA = N-acetyl-alpha-D-glucosamine 1-phosphate + CoA + H(+)</text>
        <dbReference type="Rhea" id="RHEA:13725"/>
        <dbReference type="ChEBI" id="CHEBI:15378"/>
        <dbReference type="ChEBI" id="CHEBI:57287"/>
        <dbReference type="ChEBI" id="CHEBI:57288"/>
        <dbReference type="ChEBI" id="CHEBI:57776"/>
        <dbReference type="ChEBI" id="CHEBI:58516"/>
        <dbReference type="EC" id="2.3.1.157"/>
    </reaction>
</comment>
<evidence type="ECO:0000256" key="15">
    <source>
        <dbReference type="ARBA" id="ARBA00048247"/>
    </source>
</evidence>
<evidence type="ECO:0000259" key="19">
    <source>
        <dbReference type="Pfam" id="PF12804"/>
    </source>
</evidence>
<keyword evidence="14 18" id="KW-0961">Cell wall biogenesis/degradation</keyword>
<comment type="similarity">
    <text evidence="2 18">In the C-terminal section; belongs to the transferase hexapeptide repeat family.</text>
</comment>
<dbReference type="InterPro" id="IPR011004">
    <property type="entry name" value="Trimer_LpxA-like_sf"/>
</dbReference>
<feature type="binding site" evidence="18">
    <location>
        <position position="378"/>
    </location>
    <ligand>
        <name>acetyl-CoA</name>
        <dbReference type="ChEBI" id="CHEBI:57288"/>
    </ligand>
</feature>
<comment type="similarity">
    <text evidence="3 18">In the N-terminal section; belongs to the N-acetylglucosamine-1-phosphate uridyltransferase family.</text>
</comment>
<dbReference type="CDD" id="cd02540">
    <property type="entry name" value="GT2_GlmU_N_bac"/>
    <property type="match status" value="1"/>
</dbReference>
<feature type="binding site" evidence="18">
    <location>
        <position position="157"/>
    </location>
    <ligand>
        <name>UDP-N-acetyl-alpha-D-glucosamine</name>
        <dbReference type="ChEBI" id="CHEBI:57705"/>
    </ligand>
</feature>
<comment type="pathway">
    <text evidence="18">Nucleotide-sugar biosynthesis; UDP-N-acetyl-alpha-D-glucosamine biosynthesis; N-acetyl-alpha-D-glucosamine 1-phosphate from alpha-D-glucosamine 6-phosphate (route II): step 2/2.</text>
</comment>
<comment type="catalytic activity">
    <reaction evidence="16 18">
        <text>N-acetyl-alpha-D-glucosamine 1-phosphate + UTP + H(+) = UDP-N-acetyl-alpha-D-glucosamine + diphosphate</text>
        <dbReference type="Rhea" id="RHEA:13509"/>
        <dbReference type="ChEBI" id="CHEBI:15378"/>
        <dbReference type="ChEBI" id="CHEBI:33019"/>
        <dbReference type="ChEBI" id="CHEBI:46398"/>
        <dbReference type="ChEBI" id="CHEBI:57705"/>
        <dbReference type="ChEBI" id="CHEBI:57776"/>
        <dbReference type="EC" id="2.7.7.23"/>
    </reaction>
</comment>
<feature type="binding site" evidence="18">
    <location>
        <position position="226"/>
    </location>
    <ligand>
        <name>Mg(2+)</name>
        <dbReference type="ChEBI" id="CHEBI:18420"/>
    </ligand>
</feature>
<keyword evidence="12 18" id="KW-0511">Multifunctional enzyme</keyword>
<feature type="active site" description="Proton acceptor" evidence="18">
    <location>
        <position position="361"/>
    </location>
</feature>
<evidence type="ECO:0000313" key="20">
    <source>
        <dbReference type="EMBL" id="UFP95442.1"/>
    </source>
</evidence>
<feature type="binding site" evidence="18">
    <location>
        <position position="331"/>
    </location>
    <ligand>
        <name>UDP-N-acetyl-alpha-D-glucosamine</name>
        <dbReference type="ChEBI" id="CHEBI:57705"/>
    </ligand>
</feature>
<keyword evidence="4 18" id="KW-0963">Cytoplasm</keyword>
<dbReference type="RefSeq" id="WP_230842669.1">
    <property type="nucleotide sequence ID" value="NZ_CP063845.1"/>
</dbReference>
<feature type="binding site" evidence="18">
    <location>
        <position position="75"/>
    </location>
    <ligand>
        <name>UDP-N-acetyl-alpha-D-glucosamine</name>
        <dbReference type="ChEBI" id="CHEBI:57705"/>
    </ligand>
</feature>
<dbReference type="Proteomes" id="UP001054846">
    <property type="component" value="Chromosome"/>
</dbReference>
<keyword evidence="5 18" id="KW-0808">Transferase</keyword>
<dbReference type="InterPro" id="IPR005882">
    <property type="entry name" value="Bifunctional_GlmU"/>
</dbReference>
<protein>
    <recommendedName>
        <fullName evidence="18">Bifunctional protein GlmU</fullName>
    </recommendedName>
    <domain>
        <recommendedName>
            <fullName evidence="18">UDP-N-acetylglucosamine pyrophosphorylase</fullName>
            <ecNumber evidence="18">2.7.7.23</ecNumber>
        </recommendedName>
        <alternativeName>
            <fullName evidence="18">N-acetylglucosamine-1-phosphate uridyltransferase</fullName>
        </alternativeName>
    </domain>
    <domain>
        <recommendedName>
            <fullName evidence="18">Glucosamine-1-phosphate N-acetyltransferase</fullName>
            <ecNumber evidence="18">2.3.1.157</ecNumber>
        </recommendedName>
    </domain>
</protein>
<feature type="binding site" evidence="18">
    <location>
        <begin position="80"/>
        <end position="81"/>
    </location>
    <ligand>
        <name>UDP-N-acetyl-alpha-D-glucosamine</name>
        <dbReference type="ChEBI" id="CHEBI:57705"/>
    </ligand>
</feature>
<feature type="binding site" evidence="18">
    <location>
        <position position="349"/>
    </location>
    <ligand>
        <name>UDP-N-acetyl-alpha-D-glucosamine</name>
        <dbReference type="ChEBI" id="CHEBI:57705"/>
    </ligand>
</feature>
<evidence type="ECO:0000256" key="10">
    <source>
        <dbReference type="ARBA" id="ARBA00022960"/>
    </source>
</evidence>
<evidence type="ECO:0000256" key="18">
    <source>
        <dbReference type="HAMAP-Rule" id="MF_01631"/>
    </source>
</evidence>
<feature type="binding site" evidence="18">
    <location>
        <position position="421"/>
    </location>
    <ligand>
        <name>acetyl-CoA</name>
        <dbReference type="ChEBI" id="CHEBI:57288"/>
    </ligand>
</feature>
<dbReference type="InterPro" id="IPR001451">
    <property type="entry name" value="Hexapep"/>
</dbReference>
<dbReference type="NCBIfam" id="TIGR01173">
    <property type="entry name" value="glmU"/>
    <property type="match status" value="1"/>
</dbReference>
<feature type="region of interest" description="Pyrophosphorylase" evidence="18">
    <location>
        <begin position="1"/>
        <end position="228"/>
    </location>
</feature>
<feature type="region of interest" description="N-acetyltransferase" evidence="18">
    <location>
        <begin position="250"/>
        <end position="456"/>
    </location>
</feature>
<evidence type="ECO:0000256" key="9">
    <source>
        <dbReference type="ARBA" id="ARBA00022842"/>
    </source>
</evidence>
<dbReference type="GO" id="GO:0003977">
    <property type="term" value="F:UDP-N-acetylglucosamine diphosphorylase activity"/>
    <property type="evidence" value="ECO:0007669"/>
    <property type="project" value="UniProtKB-EC"/>
</dbReference>
<feature type="binding site" evidence="18">
    <location>
        <begin position="10"/>
        <end position="13"/>
    </location>
    <ligand>
        <name>UDP-N-acetyl-alpha-D-glucosamine</name>
        <dbReference type="ChEBI" id="CHEBI:57705"/>
    </ligand>
</feature>
<feature type="domain" description="MobA-like NTP transferase" evidence="19">
    <location>
        <begin position="7"/>
        <end position="145"/>
    </location>
</feature>
<evidence type="ECO:0000256" key="7">
    <source>
        <dbReference type="ARBA" id="ARBA00022723"/>
    </source>
</evidence>
<comment type="cofactor">
    <cofactor evidence="18">
        <name>Mg(2+)</name>
        <dbReference type="ChEBI" id="CHEBI:18420"/>
    </cofactor>
    <text evidence="18">Binds 1 Mg(2+) ion per subunit.</text>
</comment>
<evidence type="ECO:0000313" key="21">
    <source>
        <dbReference type="Proteomes" id="UP001054846"/>
    </source>
</evidence>
<dbReference type="EC" id="2.7.7.23" evidence="18"/>
<dbReference type="InterPro" id="IPR038009">
    <property type="entry name" value="GlmU_C_LbH"/>
</dbReference>
<feature type="binding site" evidence="18">
    <location>
        <position position="142"/>
    </location>
    <ligand>
        <name>UDP-N-acetyl-alpha-D-glucosamine</name>
        <dbReference type="ChEBI" id="CHEBI:57705"/>
    </ligand>
</feature>
<keyword evidence="8 18" id="KW-0677">Repeat</keyword>
<evidence type="ECO:0000256" key="5">
    <source>
        <dbReference type="ARBA" id="ARBA00022679"/>
    </source>
</evidence>
<gene>
    <name evidence="18 20" type="primary">glmU</name>
    <name evidence="20" type="ORF">ISF26_04110</name>
</gene>
<dbReference type="EC" id="2.3.1.157" evidence="18"/>
<feature type="binding site" evidence="18">
    <location>
        <begin position="384"/>
        <end position="385"/>
    </location>
    <ligand>
        <name>acetyl-CoA</name>
        <dbReference type="ChEBI" id="CHEBI:57288"/>
    </ligand>
</feature>
<comment type="subunit">
    <text evidence="18">Homotrimer.</text>
</comment>
<dbReference type="SUPFAM" id="SSF51161">
    <property type="entry name" value="Trimeric LpxA-like enzymes"/>
    <property type="match status" value="1"/>
</dbReference>
<evidence type="ECO:0000256" key="2">
    <source>
        <dbReference type="ARBA" id="ARBA00007707"/>
    </source>
</evidence>
<feature type="binding site" evidence="18">
    <location>
        <position position="24"/>
    </location>
    <ligand>
        <name>UDP-N-acetyl-alpha-D-glucosamine</name>
        <dbReference type="ChEBI" id="CHEBI:57705"/>
    </ligand>
</feature>
<organism evidence="20 21">
    <name type="scientific">Gloeobacter morelensis MG652769</name>
    <dbReference type="NCBI Taxonomy" id="2781736"/>
    <lineage>
        <taxon>Bacteria</taxon>
        <taxon>Bacillati</taxon>
        <taxon>Cyanobacteriota</taxon>
        <taxon>Cyanophyceae</taxon>
        <taxon>Gloeobacterales</taxon>
        <taxon>Gloeobacteraceae</taxon>
        <taxon>Gloeobacter</taxon>
        <taxon>Gloeobacter morelensis</taxon>
    </lineage>
</organism>
<feature type="binding site" evidence="18">
    <location>
        <position position="172"/>
    </location>
    <ligand>
        <name>UDP-N-acetyl-alpha-D-glucosamine</name>
        <dbReference type="ChEBI" id="CHEBI:57705"/>
    </ligand>
</feature>
<keyword evidence="7 18" id="KW-0479">Metal-binding</keyword>
<evidence type="ECO:0000256" key="6">
    <source>
        <dbReference type="ARBA" id="ARBA00022695"/>
    </source>
</evidence>
<reference evidence="20 21" key="1">
    <citation type="journal article" date="2021" name="Genome Biol. Evol.">
        <title>Complete Genome Sequencing of a Novel Gloeobacter Species from a Waterfall Cave in Mexico.</title>
        <authorList>
            <person name="Saw J.H."/>
            <person name="Cardona T."/>
            <person name="Montejano G."/>
        </authorList>
    </citation>
    <scope>NUCLEOTIDE SEQUENCE [LARGE SCALE GENOMIC DNA]</scope>
    <source>
        <strain evidence="20">MG652769</strain>
    </source>
</reference>
<dbReference type="NCBIfam" id="NF010940">
    <property type="entry name" value="PRK14360.1"/>
    <property type="match status" value="1"/>
</dbReference>
<feature type="binding site" evidence="18">
    <location>
        <position position="105"/>
    </location>
    <ligand>
        <name>Mg(2+)</name>
        <dbReference type="ChEBI" id="CHEBI:18420"/>
    </ligand>
</feature>
<dbReference type="EMBL" id="CP063845">
    <property type="protein sequence ID" value="UFP95442.1"/>
    <property type="molecule type" value="Genomic_DNA"/>
</dbReference>
<comment type="pathway">
    <text evidence="18">Bacterial outer membrane biogenesis; LPS lipid A biosynthesis.</text>
</comment>
<proteinExistence type="inferred from homology"/>
<evidence type="ECO:0000256" key="11">
    <source>
        <dbReference type="ARBA" id="ARBA00022984"/>
    </source>
</evidence>
<evidence type="ECO:0000256" key="12">
    <source>
        <dbReference type="ARBA" id="ARBA00023268"/>
    </source>
</evidence>
<dbReference type="InterPro" id="IPR025877">
    <property type="entry name" value="MobA-like_NTP_Trfase"/>
</dbReference>
<evidence type="ECO:0000256" key="17">
    <source>
        <dbReference type="ARBA" id="ARBA00049628"/>
    </source>
</evidence>
<dbReference type="HAMAP" id="MF_01631">
    <property type="entry name" value="GlmU"/>
    <property type="match status" value="1"/>
</dbReference>
<evidence type="ECO:0000256" key="8">
    <source>
        <dbReference type="ARBA" id="ARBA00022737"/>
    </source>
</evidence>
<feature type="binding site" evidence="18">
    <location>
        <position position="437"/>
    </location>
    <ligand>
        <name>acetyl-CoA</name>
        <dbReference type="ChEBI" id="CHEBI:57288"/>
    </ligand>
</feature>
<feature type="binding site" evidence="18">
    <location>
        <position position="375"/>
    </location>
    <ligand>
        <name>UDP-N-acetyl-alpha-D-glucosamine</name>
        <dbReference type="ChEBI" id="CHEBI:57705"/>
    </ligand>
</feature>
<dbReference type="Gene3D" id="2.160.10.10">
    <property type="entry name" value="Hexapeptide repeat proteins"/>
    <property type="match status" value="1"/>
</dbReference>
<dbReference type="GO" id="GO:0019134">
    <property type="term" value="F:glucosamine-1-phosphate N-acetyltransferase activity"/>
    <property type="evidence" value="ECO:0007669"/>
    <property type="project" value="UniProtKB-EC"/>
</dbReference>
<dbReference type="Pfam" id="PF12804">
    <property type="entry name" value="NTP_transf_3"/>
    <property type="match status" value="1"/>
</dbReference>
<dbReference type="PANTHER" id="PTHR43584">
    <property type="entry name" value="NUCLEOTIDYL TRANSFERASE"/>
    <property type="match status" value="1"/>
</dbReference>
<dbReference type="Pfam" id="PF00132">
    <property type="entry name" value="Hexapep"/>
    <property type="match status" value="2"/>
</dbReference>
<dbReference type="CDD" id="cd03353">
    <property type="entry name" value="LbH_GlmU_C"/>
    <property type="match status" value="1"/>
</dbReference>
<keyword evidence="10 18" id="KW-0133">Cell shape</keyword>
<evidence type="ECO:0000256" key="16">
    <source>
        <dbReference type="ARBA" id="ARBA00048493"/>
    </source>
</evidence>
<dbReference type="InterPro" id="IPR050065">
    <property type="entry name" value="GlmU-like"/>
</dbReference>
<feature type="binding site" evidence="18">
    <location>
        <position position="364"/>
    </location>
    <ligand>
        <name>UDP-N-acetyl-alpha-D-glucosamine</name>
        <dbReference type="ChEBI" id="CHEBI:57705"/>
    </ligand>
</feature>
<comment type="pathway">
    <text evidence="18">Nucleotide-sugar biosynthesis; UDP-N-acetyl-alpha-D-glucosamine biosynthesis; UDP-N-acetyl-alpha-D-glucosamine from N-acetyl-alpha-D-glucosamine 1-phosphate: step 1/1.</text>
</comment>